<organism evidence="2 3">
    <name type="scientific">Apilactobacillus ozensis DSM 23829 = JCM 17196</name>
    <dbReference type="NCBI Taxonomy" id="1423781"/>
    <lineage>
        <taxon>Bacteria</taxon>
        <taxon>Bacillati</taxon>
        <taxon>Bacillota</taxon>
        <taxon>Bacilli</taxon>
        <taxon>Lactobacillales</taxon>
        <taxon>Lactobacillaceae</taxon>
        <taxon>Apilactobacillus</taxon>
    </lineage>
</organism>
<keyword evidence="1" id="KW-1133">Transmembrane helix</keyword>
<dbReference type="EMBL" id="AYYQ01000033">
    <property type="protein sequence ID" value="KRM67981.1"/>
    <property type="molecule type" value="Genomic_DNA"/>
</dbReference>
<protein>
    <recommendedName>
        <fullName evidence="4">Aggregation promoting factor-like surface protein</fullName>
    </recommendedName>
</protein>
<dbReference type="STRING" id="1423781.FD06_GL000343"/>
<name>A0A0R2ALZ0_9LACO</name>
<dbReference type="AlphaFoldDB" id="A0A0R2ALZ0"/>
<sequence length="145" mass="16830">MTVIKTYDKIIYLFIKKEQDLILQKTKKTFIQVFVTIVSAVGLFFAFSAASNNQVNVQAASWQKVAESGLSKQDIAARRWISFHESTNRYHARNGVCYGKFQLSISYLHGDYSKKNQELTANRYVASRYGSWTNAKSFWQAHHWY</sequence>
<evidence type="ECO:0000313" key="3">
    <source>
        <dbReference type="Proteomes" id="UP000052012"/>
    </source>
</evidence>
<keyword evidence="3" id="KW-1185">Reference proteome</keyword>
<accession>A0A0R2ALZ0</accession>
<proteinExistence type="predicted"/>
<keyword evidence="1" id="KW-0472">Membrane</keyword>
<evidence type="ECO:0000313" key="2">
    <source>
        <dbReference type="EMBL" id="KRM67981.1"/>
    </source>
</evidence>
<keyword evidence="1" id="KW-0812">Transmembrane</keyword>
<dbReference type="Proteomes" id="UP000052012">
    <property type="component" value="Unassembled WGS sequence"/>
</dbReference>
<evidence type="ECO:0000256" key="1">
    <source>
        <dbReference type="SAM" id="Phobius"/>
    </source>
</evidence>
<gene>
    <name evidence="2" type="ORF">FD06_GL000343</name>
</gene>
<evidence type="ECO:0008006" key="4">
    <source>
        <dbReference type="Google" id="ProtNLM"/>
    </source>
</evidence>
<reference evidence="2 3" key="1">
    <citation type="journal article" date="2015" name="Genome Announc.">
        <title>Expanding the biotechnology potential of lactobacilli through comparative genomics of 213 strains and associated genera.</title>
        <authorList>
            <person name="Sun Z."/>
            <person name="Harris H.M."/>
            <person name="McCann A."/>
            <person name="Guo C."/>
            <person name="Argimon S."/>
            <person name="Zhang W."/>
            <person name="Yang X."/>
            <person name="Jeffery I.B."/>
            <person name="Cooney J.C."/>
            <person name="Kagawa T.F."/>
            <person name="Liu W."/>
            <person name="Song Y."/>
            <person name="Salvetti E."/>
            <person name="Wrobel A."/>
            <person name="Rasinkangas P."/>
            <person name="Parkhill J."/>
            <person name="Rea M.C."/>
            <person name="O'Sullivan O."/>
            <person name="Ritari J."/>
            <person name="Douillard F.P."/>
            <person name="Paul Ross R."/>
            <person name="Yang R."/>
            <person name="Briner A.E."/>
            <person name="Felis G.E."/>
            <person name="de Vos W.M."/>
            <person name="Barrangou R."/>
            <person name="Klaenhammer T.R."/>
            <person name="Caufield P.W."/>
            <person name="Cui Y."/>
            <person name="Zhang H."/>
            <person name="O'Toole P.W."/>
        </authorList>
    </citation>
    <scope>NUCLEOTIDE SEQUENCE [LARGE SCALE GENOMIC DNA]</scope>
    <source>
        <strain evidence="2 3">DSM 23829</strain>
    </source>
</reference>
<dbReference type="PATRIC" id="fig|1423781.4.peg.352"/>
<comment type="caution">
    <text evidence="2">The sequence shown here is derived from an EMBL/GenBank/DDBJ whole genome shotgun (WGS) entry which is preliminary data.</text>
</comment>
<feature type="transmembrane region" description="Helical" evidence="1">
    <location>
        <begin position="30"/>
        <end position="50"/>
    </location>
</feature>